<dbReference type="Pfam" id="PF13377">
    <property type="entry name" value="Peripla_BP_3"/>
    <property type="match status" value="1"/>
</dbReference>
<dbReference type="GO" id="GO:0003700">
    <property type="term" value="F:DNA-binding transcription factor activity"/>
    <property type="evidence" value="ECO:0007669"/>
    <property type="project" value="TreeGrafter"/>
</dbReference>
<dbReference type="EMBL" id="JDRY01000052">
    <property type="protein sequence ID" value="KGM98554.1"/>
    <property type="molecule type" value="Genomic_DNA"/>
</dbReference>
<protein>
    <submittedName>
        <fullName evidence="6">LacI family transcriptional regulator</fullName>
    </submittedName>
</protein>
<dbReference type="SUPFAM" id="SSF47413">
    <property type="entry name" value="lambda repressor-like DNA-binding domains"/>
    <property type="match status" value="1"/>
</dbReference>
<keyword evidence="3" id="KW-0804">Transcription</keyword>
<dbReference type="RefSeq" id="WP_039259752.1">
    <property type="nucleotide sequence ID" value="NZ_JDRY01000052.1"/>
</dbReference>
<evidence type="ECO:0000256" key="3">
    <source>
        <dbReference type="ARBA" id="ARBA00023163"/>
    </source>
</evidence>
<dbReference type="InterPro" id="IPR001387">
    <property type="entry name" value="Cro/C1-type_HTH"/>
</dbReference>
<dbReference type="InterPro" id="IPR010982">
    <property type="entry name" value="Lambda_DNA-bd_dom_sf"/>
</dbReference>
<evidence type="ECO:0000259" key="5">
    <source>
        <dbReference type="PROSITE" id="PS50943"/>
    </source>
</evidence>
<dbReference type="AlphaFoldDB" id="A0A0A0IAS6"/>
<dbReference type="InterPro" id="IPR000843">
    <property type="entry name" value="HTH_LacI"/>
</dbReference>
<dbReference type="CDD" id="cd06283">
    <property type="entry name" value="PBP1_RegR_EndR_KdgR-like"/>
    <property type="match status" value="1"/>
</dbReference>
<evidence type="ECO:0000256" key="1">
    <source>
        <dbReference type="ARBA" id="ARBA00023015"/>
    </source>
</evidence>
<gene>
    <name evidence="6" type="ORF">Z955_11210</name>
</gene>
<evidence type="ECO:0000259" key="4">
    <source>
        <dbReference type="PROSITE" id="PS50932"/>
    </source>
</evidence>
<dbReference type="PROSITE" id="PS50932">
    <property type="entry name" value="HTH_LACI_2"/>
    <property type="match status" value="1"/>
</dbReference>
<keyword evidence="1" id="KW-0805">Transcription regulation</keyword>
<dbReference type="Pfam" id="PF00356">
    <property type="entry name" value="LacI"/>
    <property type="match status" value="1"/>
</dbReference>
<reference evidence="6 7" key="1">
    <citation type="submission" date="2014-01" db="EMBL/GenBank/DDBJ databases">
        <title>Plasmidome dynamics in the species complex Clostridium novyi sensu lato converts strains of independent lineages into distinctly different pathogens.</title>
        <authorList>
            <person name="Skarin H."/>
            <person name="Segerman B."/>
        </authorList>
    </citation>
    <scope>NUCLEOTIDE SEQUENCE [LARGE SCALE GENOMIC DNA]</scope>
    <source>
        <strain evidence="6 7">DC5</strain>
    </source>
</reference>
<evidence type="ECO:0000313" key="6">
    <source>
        <dbReference type="EMBL" id="KGM98554.1"/>
    </source>
</evidence>
<dbReference type="SUPFAM" id="SSF53822">
    <property type="entry name" value="Periplasmic binding protein-like I"/>
    <property type="match status" value="1"/>
</dbReference>
<sequence>MVDKKRKSKVTISEVAEKADVSKTTISFYLNGRYEKMSAETQSRIKKVIEEIGYSPSTVARSLKLKRTNLLGVIVADISNPFSSYIVKGIDDIARKNNYQIVVGSTNFDPKLEKVYVNKMFDVRVDGFIIQPTMESRDAIQNLVDDGHNIVLLDSIFENFKGIFVKTNNYEVTSEAIKELINKGYEEFVFVSESIQLLGPRMERANSFCETLSKYGKSYSIQTFSSPINEEEVYNKLMRNIDFSKKTLLFACNGRILETIFKLAKEKGWSMPDPIGVIGFDDWGWQDLTYPTVSAIEQPTYNEGKIAGQLLIEKIEEKINENSVKVLECKINWRESTKL</sequence>
<dbReference type="PROSITE" id="PS50943">
    <property type="entry name" value="HTH_CROC1"/>
    <property type="match status" value="1"/>
</dbReference>
<evidence type="ECO:0000256" key="2">
    <source>
        <dbReference type="ARBA" id="ARBA00023125"/>
    </source>
</evidence>
<evidence type="ECO:0000313" key="7">
    <source>
        <dbReference type="Proteomes" id="UP000030014"/>
    </source>
</evidence>
<dbReference type="PANTHER" id="PTHR30146:SF154">
    <property type="entry name" value="TRANSCRIPTION REGULATOR, MEMBER OF GALR FAMILY"/>
    <property type="match status" value="1"/>
</dbReference>
<dbReference type="PROSITE" id="PS00356">
    <property type="entry name" value="HTH_LACI_1"/>
    <property type="match status" value="1"/>
</dbReference>
<feature type="domain" description="HTH cro/C1-type" evidence="5">
    <location>
        <begin position="9"/>
        <end position="59"/>
    </location>
</feature>
<dbReference type="GO" id="GO:0000976">
    <property type="term" value="F:transcription cis-regulatory region binding"/>
    <property type="evidence" value="ECO:0007669"/>
    <property type="project" value="TreeGrafter"/>
</dbReference>
<dbReference type="SMART" id="SM00354">
    <property type="entry name" value="HTH_LACI"/>
    <property type="match status" value="1"/>
</dbReference>
<dbReference type="Proteomes" id="UP000030014">
    <property type="component" value="Unassembled WGS sequence"/>
</dbReference>
<accession>A0A0A0IAS6</accession>
<dbReference type="Gene3D" id="3.40.50.2300">
    <property type="match status" value="2"/>
</dbReference>
<dbReference type="CDD" id="cd01392">
    <property type="entry name" value="HTH_LacI"/>
    <property type="match status" value="1"/>
</dbReference>
<feature type="domain" description="HTH lacI-type" evidence="4">
    <location>
        <begin position="10"/>
        <end position="65"/>
    </location>
</feature>
<name>A0A0A0IAS6_CLOBO</name>
<organism evidence="6 7">
    <name type="scientific">Clostridium botulinum C/D str. DC5</name>
    <dbReference type="NCBI Taxonomy" id="1443128"/>
    <lineage>
        <taxon>Bacteria</taxon>
        <taxon>Bacillati</taxon>
        <taxon>Bacillota</taxon>
        <taxon>Clostridia</taxon>
        <taxon>Eubacteriales</taxon>
        <taxon>Clostridiaceae</taxon>
        <taxon>Clostridium</taxon>
    </lineage>
</organism>
<proteinExistence type="predicted"/>
<dbReference type="InterPro" id="IPR028082">
    <property type="entry name" value="Peripla_BP_I"/>
</dbReference>
<comment type="caution">
    <text evidence="6">The sequence shown here is derived from an EMBL/GenBank/DDBJ whole genome shotgun (WGS) entry which is preliminary data.</text>
</comment>
<dbReference type="Gene3D" id="1.10.260.40">
    <property type="entry name" value="lambda repressor-like DNA-binding domains"/>
    <property type="match status" value="1"/>
</dbReference>
<dbReference type="PANTHER" id="PTHR30146">
    <property type="entry name" value="LACI-RELATED TRANSCRIPTIONAL REPRESSOR"/>
    <property type="match status" value="1"/>
</dbReference>
<dbReference type="InterPro" id="IPR046335">
    <property type="entry name" value="LacI/GalR-like_sensor"/>
</dbReference>
<keyword evidence="2" id="KW-0238">DNA-binding</keyword>